<dbReference type="InterPro" id="IPR052555">
    <property type="entry name" value="dCTP_Pyrophosphatase"/>
</dbReference>
<name>A0A839URZ6_9GAMM</name>
<dbReference type="RefSeq" id="WP_183910129.1">
    <property type="nucleotide sequence ID" value="NZ_JACHXZ010000002.1"/>
</dbReference>
<keyword evidence="2" id="KW-1185">Reference proteome</keyword>
<reference evidence="1 2" key="1">
    <citation type="submission" date="2020-08" db="EMBL/GenBank/DDBJ databases">
        <title>Genomic Encyclopedia of Type Strains, Phase III (KMG-III): the genomes of soil and plant-associated and newly described type strains.</title>
        <authorList>
            <person name="Whitman W."/>
        </authorList>
    </citation>
    <scope>NUCLEOTIDE SEQUENCE [LARGE SCALE GENOMIC DNA]</scope>
    <source>
        <strain evidence="1 2">CECT 8571</strain>
    </source>
</reference>
<accession>A0A839URZ6</accession>
<keyword evidence="1" id="KW-0378">Hydrolase</keyword>
<dbReference type="AlphaFoldDB" id="A0A839URZ6"/>
<dbReference type="InterPro" id="IPR025984">
    <property type="entry name" value="DCTPP"/>
</dbReference>
<proteinExistence type="predicted"/>
<dbReference type="Proteomes" id="UP000559987">
    <property type="component" value="Unassembled WGS sequence"/>
</dbReference>
<dbReference type="PIRSF" id="PIRSF029826">
    <property type="entry name" value="UCP029826_pph"/>
    <property type="match status" value="1"/>
</dbReference>
<dbReference type="PANTHER" id="PTHR46523:SF1">
    <property type="entry name" value="DCTP PYROPHOSPHATASE 1"/>
    <property type="match status" value="1"/>
</dbReference>
<dbReference type="GO" id="GO:0009143">
    <property type="term" value="P:nucleoside triphosphate catabolic process"/>
    <property type="evidence" value="ECO:0007669"/>
    <property type="project" value="InterPro"/>
</dbReference>
<comment type="caution">
    <text evidence="1">The sequence shown here is derived from an EMBL/GenBank/DDBJ whole genome shotgun (WGS) entry which is preliminary data.</text>
</comment>
<sequence length="100" mass="11429">MLDYREYYREFNAIADKNNWRPLHSPRNLATAVLQEAAELNAEFQWMTDEQSHQVSTQVKGRIGAEVADVALYLFALCEALGLDLDAEIQRKQSILTARS</sequence>
<dbReference type="SUPFAM" id="SSF101386">
    <property type="entry name" value="all-alpha NTP pyrophosphatases"/>
    <property type="match status" value="1"/>
</dbReference>
<protein>
    <submittedName>
        <fullName evidence="1">NTP pyrophosphatase (Non-canonical NTP hydrolase)</fullName>
    </submittedName>
</protein>
<evidence type="ECO:0000313" key="1">
    <source>
        <dbReference type="EMBL" id="MBB3168666.1"/>
    </source>
</evidence>
<dbReference type="PANTHER" id="PTHR46523">
    <property type="entry name" value="DCTP PYROPHOSPHATASE 1"/>
    <property type="match status" value="1"/>
</dbReference>
<evidence type="ECO:0000313" key="2">
    <source>
        <dbReference type="Proteomes" id="UP000559987"/>
    </source>
</evidence>
<dbReference type="Gene3D" id="1.10.287.1080">
    <property type="entry name" value="MazG-like"/>
    <property type="match status" value="1"/>
</dbReference>
<dbReference type="EMBL" id="JACHXZ010000002">
    <property type="protein sequence ID" value="MBB3168666.1"/>
    <property type="molecule type" value="Genomic_DNA"/>
</dbReference>
<gene>
    <name evidence="1" type="ORF">FHS30_001850</name>
</gene>
<organism evidence="1 2">
    <name type="scientific">Simiduia aestuariiviva</name>
    <dbReference type="NCBI Taxonomy" id="1510459"/>
    <lineage>
        <taxon>Bacteria</taxon>
        <taxon>Pseudomonadati</taxon>
        <taxon>Pseudomonadota</taxon>
        <taxon>Gammaproteobacteria</taxon>
        <taxon>Cellvibrionales</taxon>
        <taxon>Cellvibrionaceae</taxon>
        <taxon>Simiduia</taxon>
    </lineage>
</organism>
<dbReference type="CDD" id="cd11537">
    <property type="entry name" value="NTP-PPase_RS21-C6_like"/>
    <property type="match status" value="1"/>
</dbReference>
<dbReference type="GO" id="GO:0047429">
    <property type="term" value="F:nucleoside triphosphate diphosphatase activity"/>
    <property type="evidence" value="ECO:0007669"/>
    <property type="project" value="InterPro"/>
</dbReference>